<dbReference type="EMBL" id="QXFX01001944">
    <property type="protein sequence ID" value="KAE9082693.1"/>
    <property type="molecule type" value="Genomic_DNA"/>
</dbReference>
<accession>A0A6A3WJX4</accession>
<evidence type="ECO:0000313" key="11">
    <source>
        <dbReference type="Proteomes" id="UP000488956"/>
    </source>
</evidence>
<organism evidence="4 7">
    <name type="scientific">Phytophthora fragariae</name>
    <dbReference type="NCBI Taxonomy" id="53985"/>
    <lineage>
        <taxon>Eukaryota</taxon>
        <taxon>Sar</taxon>
        <taxon>Stramenopiles</taxon>
        <taxon>Oomycota</taxon>
        <taxon>Peronosporomycetes</taxon>
        <taxon>Peronosporales</taxon>
        <taxon>Peronosporaceae</taxon>
        <taxon>Phytophthora</taxon>
    </lineage>
</organism>
<dbReference type="EMBL" id="QXGA01001904">
    <property type="protein sequence ID" value="KAE9107660.1"/>
    <property type="molecule type" value="Genomic_DNA"/>
</dbReference>
<gene>
    <name evidence="6" type="ORF">PF001_g21045</name>
    <name evidence="4" type="ORF">PF005_g20807</name>
    <name evidence="3" type="ORF">PF006_g21052</name>
    <name evidence="5" type="ORF">PF008_g33521</name>
    <name evidence="2" type="ORF">PF010_g21484</name>
</gene>
<dbReference type="EMBL" id="QXGE01001874">
    <property type="protein sequence ID" value="KAE9287300.1"/>
    <property type="molecule type" value="Genomic_DNA"/>
</dbReference>
<keyword evidence="7" id="KW-1185">Reference proteome</keyword>
<dbReference type="Proteomes" id="UP000433483">
    <property type="component" value="Unassembled WGS sequence"/>
</dbReference>
<dbReference type="Proteomes" id="UP000486351">
    <property type="component" value="Unassembled WGS sequence"/>
</dbReference>
<dbReference type="EMBL" id="QXGB01001719">
    <property type="protein sequence ID" value="KAE9186542.1"/>
    <property type="molecule type" value="Genomic_DNA"/>
</dbReference>
<keyword evidence="1" id="KW-0732">Signal</keyword>
<feature type="chain" id="PRO_5036380819" evidence="1">
    <location>
        <begin position="19"/>
        <end position="62"/>
    </location>
</feature>
<dbReference type="Proteomes" id="UP000488956">
    <property type="component" value="Unassembled WGS sequence"/>
</dbReference>
<feature type="signal peptide" evidence="1">
    <location>
        <begin position="1"/>
        <end position="18"/>
    </location>
</feature>
<evidence type="ECO:0000313" key="2">
    <source>
        <dbReference type="EMBL" id="KAE9082693.1"/>
    </source>
</evidence>
<evidence type="ECO:0000313" key="9">
    <source>
        <dbReference type="Proteomes" id="UP000440732"/>
    </source>
</evidence>
<dbReference type="Proteomes" id="UP000440732">
    <property type="component" value="Unassembled WGS sequence"/>
</dbReference>
<evidence type="ECO:0000313" key="6">
    <source>
        <dbReference type="EMBL" id="KAE9287300.1"/>
    </source>
</evidence>
<dbReference type="AlphaFoldDB" id="A0A6A3WJX4"/>
<protein>
    <submittedName>
        <fullName evidence="4">Uncharacterized protein</fullName>
    </submittedName>
</protein>
<comment type="caution">
    <text evidence="4">The sequence shown here is derived from an EMBL/GenBank/DDBJ whole genome shotgun (WGS) entry which is preliminary data.</text>
</comment>
<evidence type="ECO:0000313" key="10">
    <source>
        <dbReference type="Proteomes" id="UP000486351"/>
    </source>
</evidence>
<dbReference type="EMBL" id="QXFY01013015">
    <property type="protein sequence ID" value="KAE9258794.1"/>
    <property type="molecule type" value="Genomic_DNA"/>
</dbReference>
<sequence length="62" mass="6235">MQLDALLLGLLMGEVVDGGVSRIGTSSQLVVPLLLITNFQSGSSSLCNPGTLGSPEACDTAS</sequence>
<evidence type="ECO:0000313" key="8">
    <source>
        <dbReference type="Proteomes" id="UP000437068"/>
    </source>
</evidence>
<evidence type="ECO:0000313" key="4">
    <source>
        <dbReference type="EMBL" id="KAE9186542.1"/>
    </source>
</evidence>
<dbReference type="Proteomes" id="UP000437068">
    <property type="component" value="Unassembled WGS sequence"/>
</dbReference>
<proteinExistence type="predicted"/>
<evidence type="ECO:0000313" key="3">
    <source>
        <dbReference type="EMBL" id="KAE9107660.1"/>
    </source>
</evidence>
<evidence type="ECO:0000256" key="1">
    <source>
        <dbReference type="SAM" id="SignalP"/>
    </source>
</evidence>
<evidence type="ECO:0000313" key="5">
    <source>
        <dbReference type="EMBL" id="KAE9258794.1"/>
    </source>
</evidence>
<evidence type="ECO:0000313" key="7">
    <source>
        <dbReference type="Proteomes" id="UP000433483"/>
    </source>
</evidence>
<reference evidence="7 8" key="1">
    <citation type="submission" date="2018-08" db="EMBL/GenBank/DDBJ databases">
        <title>Genomic investigation of the strawberry pathogen Phytophthora fragariae indicates pathogenicity is determined by transcriptional variation in three key races.</title>
        <authorList>
            <person name="Adams T.M."/>
            <person name="Armitage A.D."/>
            <person name="Sobczyk M.K."/>
            <person name="Bates H.J."/>
            <person name="Dunwell J.M."/>
            <person name="Nellist C.F."/>
            <person name="Harrison R.J."/>
        </authorList>
    </citation>
    <scope>NUCLEOTIDE SEQUENCE [LARGE SCALE GENOMIC DNA]</scope>
    <source>
        <strain evidence="6 8">A4</strain>
        <strain evidence="4 7">NOV-27</strain>
        <strain evidence="3 9">NOV-5</strain>
        <strain evidence="5 10">NOV-77</strain>
        <strain evidence="2 11">ONT-3</strain>
    </source>
</reference>
<name>A0A6A3WJX4_9STRA</name>